<dbReference type="FunFam" id="2.30.29.30:FF:000078">
    <property type="entry name" value="Guanine nucleotide exchange factor DBS"/>
    <property type="match status" value="1"/>
</dbReference>
<feature type="compositionally biased region" description="Pro residues" evidence="4">
    <location>
        <begin position="535"/>
        <end position="549"/>
    </location>
</feature>
<evidence type="ECO:0000313" key="9">
    <source>
        <dbReference type="RefSeq" id="XP_032833617.1"/>
    </source>
</evidence>
<proteinExistence type="inferred from homology"/>
<dbReference type="GO" id="GO:0035556">
    <property type="term" value="P:intracellular signal transduction"/>
    <property type="evidence" value="ECO:0007669"/>
    <property type="project" value="InterPro"/>
</dbReference>
<sequence>MDLNPFTLLCQDITQQWLVLKTLTDEIMEAECRELRARDLKALLEQGPAVLTGGRGKDGSPIITLPECPSFCELPDADFQTILQYLTSIPKLDTEDSGFILVIDRRQDRWSSLKVVLMRISELFPAGLREVHVLRPCGFLQSTFSSFGLRFSKDEFNLPVQLMLPNSLGELHMSIDRSQLTPELGGTLVYTHSEWIQLRSDLEGFSEVAHDAVHTLQAVGLELAETELPNTVRATEELLGAHSRQRDDVKALLESVLEQGRRLLSKIAEPTSSDPGYQPSLDRLQGMRSVQRLLSRLGEADGAADKFWAKHHLKLQQCLQFRYFEQDFREVMGQFEELQERNSRVAATAENSAQAKALLQELQCLDKAAQVTVSRAERVALTGERLISEAHYAVDSIQPKCSELRKLRVDFSEDLATKLSSLAKAHCMWTKLEKALQWYEDGMYLLACQPVAKFQSQEGAEVSLREIEAFMENCEEHQVHYSKSFHEEFESILAPDMELCVQRVFAKLEKMGAMMEERRMSLCKLTARHARPVQPVAPQPETVPEPPAQPATNGSPVPGLGGEPSTPRRRHVKQKSAPKIEVVYENSQGGVCLPSVPMENEENLTLHRSHIMTELLETERVYVEELQTILEGYADAMETEEMAAPVPAGAREKKDVLFGNMADIYHFHSSVFLKELEDYTERPEEVGSCYLKRKEDFRIYEKYCQNKPQSETLWRQISDAPFFQECQKKLGHKLALDSYLLKPVQRITRYQLLLKELLKGTKDVQHALELEEALASMQSLLKSLNDSMHQISITGYKGNLLELGKLLMQGSFSVWTDHKKGANKVKDFPRFKPMQRHVFLYEKTLLFCKRREETTEGYEKTPSYGYKHSLQMSSVGITENVRGDSRKFEIWCSRREQVYIIQAPSNEEKSAWVSEIRKLLTMQLQACKEEVKQVYCTPSSPMLNRGTRKSEFSKFELGSPKAAFRMQSITCSPNMPLNNRGFAKRRMSAQETVNRSEDEWPLGYRRSRLSSQELIDRSEHPWLQACSPGHRRSQDPCERSADGGWSSGEEMFNASDGETEDVVDEQANPICKVSDIC</sequence>
<dbReference type="InterPro" id="IPR036865">
    <property type="entry name" value="CRAL-TRIO_dom_sf"/>
</dbReference>
<dbReference type="SUPFAM" id="SSF52087">
    <property type="entry name" value="CRAL/TRIO domain"/>
    <property type="match status" value="1"/>
</dbReference>
<dbReference type="InterPro" id="IPR000219">
    <property type="entry name" value="DH_dom"/>
</dbReference>
<dbReference type="SUPFAM" id="SSF48065">
    <property type="entry name" value="DBL homology domain (DH-domain)"/>
    <property type="match status" value="1"/>
</dbReference>
<dbReference type="SMART" id="SM00150">
    <property type="entry name" value="SPEC"/>
    <property type="match status" value="1"/>
</dbReference>
<evidence type="ECO:0000256" key="2">
    <source>
        <dbReference type="ARBA" id="ARBA00022658"/>
    </source>
</evidence>
<dbReference type="InterPro" id="IPR011993">
    <property type="entry name" value="PH-like_dom_sf"/>
</dbReference>
<dbReference type="GO" id="GO:0005085">
    <property type="term" value="F:guanyl-nucleotide exchange factor activity"/>
    <property type="evidence" value="ECO:0007669"/>
    <property type="project" value="UniProtKB-KW"/>
</dbReference>
<dbReference type="Pfam" id="PF22697">
    <property type="entry name" value="SOS1_NGEF_PH"/>
    <property type="match status" value="1"/>
</dbReference>
<evidence type="ECO:0000256" key="3">
    <source>
        <dbReference type="ARBA" id="ARBA00049987"/>
    </source>
</evidence>
<feature type="domain" description="CRAL-TRIO" evidence="7">
    <location>
        <begin position="39"/>
        <end position="192"/>
    </location>
</feature>
<evidence type="ECO:0000259" key="6">
    <source>
        <dbReference type="PROSITE" id="PS50010"/>
    </source>
</evidence>
<keyword evidence="8" id="KW-1185">Reference proteome</keyword>
<dbReference type="AlphaFoldDB" id="A0AAJ7XGS9"/>
<accession>A0AAJ7XGS9</accession>
<feature type="domain" description="PH" evidence="5">
    <location>
        <begin position="799"/>
        <end position="921"/>
    </location>
</feature>
<dbReference type="CDD" id="cd00160">
    <property type="entry name" value="RhoGEF"/>
    <property type="match status" value="1"/>
</dbReference>
<dbReference type="Pfam" id="PF23289">
    <property type="entry name" value="Spectrin_5"/>
    <property type="match status" value="1"/>
</dbReference>
<feature type="domain" description="DH" evidence="6">
    <location>
        <begin position="607"/>
        <end position="787"/>
    </location>
</feature>
<organism evidence="8 9">
    <name type="scientific">Petromyzon marinus</name>
    <name type="common">Sea lamprey</name>
    <dbReference type="NCBI Taxonomy" id="7757"/>
    <lineage>
        <taxon>Eukaryota</taxon>
        <taxon>Metazoa</taxon>
        <taxon>Chordata</taxon>
        <taxon>Craniata</taxon>
        <taxon>Vertebrata</taxon>
        <taxon>Cyclostomata</taxon>
        <taxon>Hyperoartia</taxon>
        <taxon>Petromyzontiformes</taxon>
        <taxon>Petromyzontidae</taxon>
        <taxon>Petromyzon</taxon>
    </lineage>
</organism>
<dbReference type="PANTHER" id="PTHR22826">
    <property type="entry name" value="RHO GUANINE EXCHANGE FACTOR-RELATED"/>
    <property type="match status" value="1"/>
</dbReference>
<evidence type="ECO:0000259" key="7">
    <source>
        <dbReference type="PROSITE" id="PS50191"/>
    </source>
</evidence>
<dbReference type="CDD" id="cd00176">
    <property type="entry name" value="SPEC"/>
    <property type="match status" value="1"/>
</dbReference>
<dbReference type="PROSITE" id="PS50010">
    <property type="entry name" value="DH_2"/>
    <property type="match status" value="1"/>
</dbReference>
<dbReference type="CDD" id="cd00170">
    <property type="entry name" value="SEC14"/>
    <property type="match status" value="1"/>
</dbReference>
<feature type="region of interest" description="Disordered" evidence="4">
    <location>
        <begin position="1024"/>
        <end position="1066"/>
    </location>
</feature>
<dbReference type="SMART" id="SM00516">
    <property type="entry name" value="SEC14"/>
    <property type="match status" value="1"/>
</dbReference>
<gene>
    <name evidence="9" type="primary">LOC116956269</name>
</gene>
<dbReference type="InterPro" id="IPR001849">
    <property type="entry name" value="PH_domain"/>
</dbReference>
<dbReference type="Gene3D" id="1.20.58.60">
    <property type="match status" value="1"/>
</dbReference>
<dbReference type="Proteomes" id="UP001318040">
    <property type="component" value="Chromosome 64"/>
</dbReference>
<evidence type="ECO:0000313" key="8">
    <source>
        <dbReference type="Proteomes" id="UP001318040"/>
    </source>
</evidence>
<dbReference type="SMART" id="SM00233">
    <property type="entry name" value="PH"/>
    <property type="match status" value="1"/>
</dbReference>
<dbReference type="GO" id="GO:0005737">
    <property type="term" value="C:cytoplasm"/>
    <property type="evidence" value="ECO:0007669"/>
    <property type="project" value="TreeGrafter"/>
</dbReference>
<dbReference type="InterPro" id="IPR001331">
    <property type="entry name" value="GDS_CDC24_CS"/>
</dbReference>
<dbReference type="InterPro" id="IPR001251">
    <property type="entry name" value="CRAL-TRIO_dom"/>
</dbReference>
<dbReference type="InterPro" id="IPR055251">
    <property type="entry name" value="SOS1_NGEF_PH"/>
</dbReference>
<keyword evidence="2" id="KW-0344">Guanine-nucleotide releasing factor</keyword>
<dbReference type="RefSeq" id="XP_032833617.1">
    <property type="nucleotide sequence ID" value="XM_032977726.1"/>
</dbReference>
<dbReference type="Gene3D" id="2.30.29.30">
    <property type="entry name" value="Pleckstrin-homology domain (PH domain)/Phosphotyrosine-binding domain (PTB)"/>
    <property type="match status" value="1"/>
</dbReference>
<dbReference type="InterPro" id="IPR018159">
    <property type="entry name" value="Spectrin/alpha-actinin"/>
</dbReference>
<evidence type="ECO:0000259" key="5">
    <source>
        <dbReference type="PROSITE" id="PS50003"/>
    </source>
</evidence>
<name>A0AAJ7XGS9_PETMA</name>
<feature type="compositionally biased region" description="Basic residues" evidence="4">
    <location>
        <begin position="567"/>
        <end position="576"/>
    </location>
</feature>
<dbReference type="InterPro" id="IPR056466">
    <property type="entry name" value="Spectrin_DBS"/>
</dbReference>
<evidence type="ECO:0000256" key="4">
    <source>
        <dbReference type="SAM" id="MobiDB-lite"/>
    </source>
</evidence>
<feature type="region of interest" description="Disordered" evidence="4">
    <location>
        <begin position="533"/>
        <end position="579"/>
    </location>
</feature>
<dbReference type="SUPFAM" id="SSF50729">
    <property type="entry name" value="PH domain-like"/>
    <property type="match status" value="1"/>
</dbReference>
<dbReference type="PROSITE" id="PS00741">
    <property type="entry name" value="DH_1"/>
    <property type="match status" value="1"/>
</dbReference>
<keyword evidence="1" id="KW-0597">Phosphoprotein</keyword>
<dbReference type="InterPro" id="IPR051336">
    <property type="entry name" value="RhoGEF_Guanine_NuclExch_SF"/>
</dbReference>
<dbReference type="KEGG" id="pmrn:116956269"/>
<comment type="similarity">
    <text evidence="3">Belongs to the MCF2 family.</text>
</comment>
<dbReference type="InterPro" id="IPR035899">
    <property type="entry name" value="DBL_dom_sf"/>
</dbReference>
<dbReference type="PANTHER" id="PTHR22826:SF211">
    <property type="entry name" value="LD43457P"/>
    <property type="match status" value="1"/>
</dbReference>
<dbReference type="SMART" id="SM00325">
    <property type="entry name" value="RhoGEF"/>
    <property type="match status" value="1"/>
</dbReference>
<reference evidence="9" key="1">
    <citation type="submission" date="2025-08" db="UniProtKB">
        <authorList>
            <consortium name="RefSeq"/>
        </authorList>
    </citation>
    <scope>IDENTIFICATION</scope>
    <source>
        <tissue evidence="9">Sperm</tissue>
    </source>
</reference>
<dbReference type="Pfam" id="PF00621">
    <property type="entry name" value="RhoGEF"/>
    <property type="match status" value="1"/>
</dbReference>
<feature type="compositionally biased region" description="Basic and acidic residues" evidence="4">
    <location>
        <begin position="1032"/>
        <end position="1041"/>
    </location>
</feature>
<dbReference type="PROSITE" id="PS50191">
    <property type="entry name" value="CRAL_TRIO"/>
    <property type="match status" value="1"/>
</dbReference>
<dbReference type="SUPFAM" id="SSF46966">
    <property type="entry name" value="Spectrin repeat"/>
    <property type="match status" value="1"/>
</dbReference>
<evidence type="ECO:0000256" key="1">
    <source>
        <dbReference type="ARBA" id="ARBA00022553"/>
    </source>
</evidence>
<dbReference type="Gene3D" id="1.20.900.10">
    <property type="entry name" value="Dbl homology (DH) domain"/>
    <property type="match status" value="1"/>
</dbReference>
<protein>
    <submittedName>
        <fullName evidence="9">Guanine nucleotide exchange factor DBS-like isoform X1</fullName>
    </submittedName>
</protein>
<dbReference type="PROSITE" id="PS50003">
    <property type="entry name" value="PH_DOMAIN"/>
    <property type="match status" value="1"/>
</dbReference>
<dbReference type="Pfam" id="PF13716">
    <property type="entry name" value="CRAL_TRIO_2"/>
    <property type="match status" value="1"/>
</dbReference>